<proteinExistence type="predicted"/>
<evidence type="ECO:0000313" key="2">
    <source>
        <dbReference type="Proteomes" id="UP000594014"/>
    </source>
</evidence>
<evidence type="ECO:0000313" key="1">
    <source>
        <dbReference type="EMBL" id="QOX65662.1"/>
    </source>
</evidence>
<dbReference type="EMBL" id="CP042469">
    <property type="protein sequence ID" value="QOX65662.1"/>
    <property type="molecule type" value="Genomic_DNA"/>
</dbReference>
<reference evidence="1" key="1">
    <citation type="submission" date="2019-08" db="EMBL/GenBank/DDBJ databases">
        <title>Genome sequence of Clostridiales bacterium MT110.</title>
        <authorList>
            <person name="Cao J."/>
        </authorList>
    </citation>
    <scope>NUCLEOTIDE SEQUENCE</scope>
    <source>
        <strain evidence="1">MT110</strain>
    </source>
</reference>
<organism evidence="1 2">
    <name type="scientific">Anoxybacterium hadale</name>
    <dbReference type="NCBI Taxonomy" id="3408580"/>
    <lineage>
        <taxon>Bacteria</taxon>
        <taxon>Bacillati</taxon>
        <taxon>Bacillota</taxon>
        <taxon>Clostridia</taxon>
        <taxon>Peptostreptococcales</taxon>
        <taxon>Anaerovoracaceae</taxon>
        <taxon>Anoxybacterium</taxon>
    </lineage>
</organism>
<sequence length="202" mass="23547">MNKGKTPITFATIVLLFFYVMSLVFWIDKFDWETASYITVFYGVIGVFFSLWQANAQKAAQKKDIVILELSLSEEIANNSMLQYSIDEIDGNSPETLHQLRECMHLINKISLFTRKELINFEELYLICGNDLKGVVLRCIKVIADFDYEIEFISKDYILRYRDGLIDLYNRISKIDDDILLVQDKVDHLLKLNPNRLTVKSI</sequence>
<protein>
    <submittedName>
        <fullName evidence="1">Uncharacterized protein</fullName>
    </submittedName>
</protein>
<gene>
    <name evidence="1" type="ORF">FRZ06_21070</name>
</gene>
<name>A0ACD1AGV6_9FIRM</name>
<accession>A0ACD1AGV6</accession>
<keyword evidence="2" id="KW-1185">Reference proteome</keyword>
<dbReference type="Proteomes" id="UP000594014">
    <property type="component" value="Chromosome"/>
</dbReference>